<evidence type="ECO:0000256" key="1">
    <source>
        <dbReference type="SAM" id="MobiDB-lite"/>
    </source>
</evidence>
<feature type="compositionally biased region" description="Low complexity" evidence="1">
    <location>
        <begin position="77"/>
        <end position="128"/>
    </location>
</feature>
<dbReference type="AlphaFoldDB" id="A0A8D8TKY0"/>
<name>A0A8D8TKY0_9HEMI</name>
<sequence>MAETSVEYSRNPLADHHHANYKKVNRYPFADKNSNKIVSPHKFRKRKRLSQVVDKLTTQISNTGTPLNNNVHLYNNNNNNNNNNYNNQNQFNNNNGQNDNNYNNAQNNQSNNNNAQNQYNNKYNNNNNDKFHPVNNPTLFRHSSDFIRTSQEVLCTENIIIKKIFERTPMQKTN</sequence>
<evidence type="ECO:0000313" key="2">
    <source>
        <dbReference type="EMBL" id="CAG6690636.1"/>
    </source>
</evidence>
<feature type="region of interest" description="Disordered" evidence="1">
    <location>
        <begin position="77"/>
        <end position="137"/>
    </location>
</feature>
<dbReference type="EMBL" id="HBUF01298486">
    <property type="protein sequence ID" value="CAG6690636.1"/>
    <property type="molecule type" value="Transcribed_RNA"/>
</dbReference>
<accession>A0A8D8TKY0</accession>
<proteinExistence type="predicted"/>
<protein>
    <submittedName>
        <fullName evidence="2">Uncharacterized protein</fullName>
    </submittedName>
</protein>
<organism evidence="2">
    <name type="scientific">Cacopsylla melanoneura</name>
    <dbReference type="NCBI Taxonomy" id="428564"/>
    <lineage>
        <taxon>Eukaryota</taxon>
        <taxon>Metazoa</taxon>
        <taxon>Ecdysozoa</taxon>
        <taxon>Arthropoda</taxon>
        <taxon>Hexapoda</taxon>
        <taxon>Insecta</taxon>
        <taxon>Pterygota</taxon>
        <taxon>Neoptera</taxon>
        <taxon>Paraneoptera</taxon>
        <taxon>Hemiptera</taxon>
        <taxon>Sternorrhyncha</taxon>
        <taxon>Psylloidea</taxon>
        <taxon>Psyllidae</taxon>
        <taxon>Psyllinae</taxon>
        <taxon>Cacopsylla</taxon>
    </lineage>
</organism>
<reference evidence="2" key="1">
    <citation type="submission" date="2021-05" db="EMBL/GenBank/DDBJ databases">
        <authorList>
            <person name="Alioto T."/>
            <person name="Alioto T."/>
            <person name="Gomez Garrido J."/>
        </authorList>
    </citation>
    <scope>NUCLEOTIDE SEQUENCE</scope>
</reference>